<dbReference type="SUPFAM" id="SSF81901">
    <property type="entry name" value="HCP-like"/>
    <property type="match status" value="1"/>
</dbReference>
<dbReference type="InterPro" id="IPR011990">
    <property type="entry name" value="TPR-like_helical_dom_sf"/>
</dbReference>
<sequence>MQQPVFVAQTVAAPAAQKAAPVTAHALAKEALGKLASALRGQAADQTPIASLDIPIEDARHLCAEGLIAFAKGDIAAARAFLKRAAEDGDARALMALGDTYDPTTLSQLGALGLKGDEAVARSYYSRALAAGVGGARERIAALAAK</sequence>
<gene>
    <name evidence="1" type="ORF">DFR50_13457</name>
</gene>
<evidence type="ECO:0008006" key="3">
    <source>
        <dbReference type="Google" id="ProtNLM"/>
    </source>
</evidence>
<accession>A0A366ETP3</accession>
<dbReference type="EMBL" id="QNRK01000034">
    <property type="protein sequence ID" value="RBP05694.1"/>
    <property type="molecule type" value="Genomic_DNA"/>
</dbReference>
<reference evidence="1 2" key="1">
    <citation type="submission" date="2018-06" db="EMBL/GenBank/DDBJ databases">
        <title>Genomic Encyclopedia of Type Strains, Phase IV (KMG-IV): sequencing the most valuable type-strain genomes for metagenomic binning, comparative biology and taxonomic classification.</title>
        <authorList>
            <person name="Goeker M."/>
        </authorList>
    </citation>
    <scope>NUCLEOTIDE SEQUENCE [LARGE SCALE GENOMIC DNA]</scope>
    <source>
        <strain evidence="1 2">DSM 24875</strain>
    </source>
</reference>
<comment type="caution">
    <text evidence="1">The sequence shown here is derived from an EMBL/GenBank/DDBJ whole genome shotgun (WGS) entry which is preliminary data.</text>
</comment>
<organism evidence="1 2">
    <name type="scientific">Roseiarcus fermentans</name>
    <dbReference type="NCBI Taxonomy" id="1473586"/>
    <lineage>
        <taxon>Bacteria</taxon>
        <taxon>Pseudomonadati</taxon>
        <taxon>Pseudomonadota</taxon>
        <taxon>Alphaproteobacteria</taxon>
        <taxon>Hyphomicrobiales</taxon>
        <taxon>Roseiarcaceae</taxon>
        <taxon>Roseiarcus</taxon>
    </lineage>
</organism>
<protein>
    <recommendedName>
        <fullName evidence="3">Sel1 repeat-containing protein</fullName>
    </recommendedName>
</protein>
<name>A0A366ETP3_9HYPH</name>
<keyword evidence="2" id="KW-1185">Reference proteome</keyword>
<dbReference type="Proteomes" id="UP000253529">
    <property type="component" value="Unassembled WGS sequence"/>
</dbReference>
<evidence type="ECO:0000313" key="2">
    <source>
        <dbReference type="Proteomes" id="UP000253529"/>
    </source>
</evidence>
<dbReference type="Gene3D" id="1.25.40.10">
    <property type="entry name" value="Tetratricopeptide repeat domain"/>
    <property type="match status" value="1"/>
</dbReference>
<dbReference type="AlphaFoldDB" id="A0A366ETP3"/>
<proteinExistence type="predicted"/>
<evidence type="ECO:0000313" key="1">
    <source>
        <dbReference type="EMBL" id="RBP05694.1"/>
    </source>
</evidence>